<dbReference type="Proteomes" id="UP000607559">
    <property type="component" value="Unassembled WGS sequence"/>
</dbReference>
<evidence type="ECO:0000259" key="1">
    <source>
        <dbReference type="Pfam" id="PF13472"/>
    </source>
</evidence>
<comment type="caution">
    <text evidence="2">The sequence shown here is derived from an EMBL/GenBank/DDBJ whole genome shotgun (WGS) entry which is preliminary data.</text>
</comment>
<name>A0A8J2UIT5_9BACT</name>
<dbReference type="RefSeq" id="WP_188937948.1">
    <property type="nucleotide sequence ID" value="NZ_BMJC01000008.1"/>
</dbReference>
<dbReference type="GO" id="GO:0016788">
    <property type="term" value="F:hydrolase activity, acting on ester bonds"/>
    <property type="evidence" value="ECO:0007669"/>
    <property type="project" value="UniProtKB-ARBA"/>
</dbReference>
<feature type="domain" description="SGNH hydrolase-type esterase" evidence="1">
    <location>
        <begin position="29"/>
        <end position="211"/>
    </location>
</feature>
<dbReference type="InterPro" id="IPR013830">
    <property type="entry name" value="SGNH_hydro"/>
</dbReference>
<evidence type="ECO:0000313" key="3">
    <source>
        <dbReference type="Proteomes" id="UP000607559"/>
    </source>
</evidence>
<organism evidence="2 3">
    <name type="scientific">Puia dinghuensis</name>
    <dbReference type="NCBI Taxonomy" id="1792502"/>
    <lineage>
        <taxon>Bacteria</taxon>
        <taxon>Pseudomonadati</taxon>
        <taxon>Bacteroidota</taxon>
        <taxon>Chitinophagia</taxon>
        <taxon>Chitinophagales</taxon>
        <taxon>Chitinophagaceae</taxon>
        <taxon>Puia</taxon>
    </lineage>
</organism>
<dbReference type="EMBL" id="BMJC01000008">
    <property type="protein sequence ID" value="GGB24457.1"/>
    <property type="molecule type" value="Genomic_DNA"/>
</dbReference>
<sequence length="277" mass="31512">MIKRFCIFFVCSVILTLTSFIHRPLTWVAIGDSITYLNDHPDETGNRLTKGYLTDVVAKLDYIHYLNQGRNGWTTQNFARSIDKLGIPVGDVYTVFLGTNDWWHGHRIGSFSDYEHSTGDSTVYGCMRVLLDKIRSLNKDASIILITPMPRADFVSINNHTNNAYGSYKEKDGQTLEQVAEAILDIGRHEGLRTVDLYHLKALSVTRLVHFKRLKDSATGAYRDFPYPNFIDVPFNPATDEYPYPPDAIEMTYDGLHPSNKGCEVIAKKLIKVMRKI</sequence>
<evidence type="ECO:0000313" key="2">
    <source>
        <dbReference type="EMBL" id="GGB24457.1"/>
    </source>
</evidence>
<dbReference type="Gene3D" id="3.40.50.1110">
    <property type="entry name" value="SGNH hydrolase"/>
    <property type="match status" value="1"/>
</dbReference>
<keyword evidence="3" id="KW-1185">Reference proteome</keyword>
<dbReference type="AlphaFoldDB" id="A0A8J2UIT5"/>
<protein>
    <recommendedName>
        <fullName evidence="1">SGNH hydrolase-type esterase domain-containing protein</fullName>
    </recommendedName>
</protein>
<dbReference type="CDD" id="cd00229">
    <property type="entry name" value="SGNH_hydrolase"/>
    <property type="match status" value="1"/>
</dbReference>
<accession>A0A8J2UIT5</accession>
<dbReference type="InterPro" id="IPR036514">
    <property type="entry name" value="SGNH_hydro_sf"/>
</dbReference>
<reference evidence="2" key="2">
    <citation type="submission" date="2020-09" db="EMBL/GenBank/DDBJ databases">
        <authorList>
            <person name="Sun Q."/>
            <person name="Zhou Y."/>
        </authorList>
    </citation>
    <scope>NUCLEOTIDE SEQUENCE</scope>
    <source>
        <strain evidence="2">CGMCC 1.15448</strain>
    </source>
</reference>
<reference evidence="2" key="1">
    <citation type="journal article" date="2014" name="Int. J. Syst. Evol. Microbiol.">
        <title>Complete genome sequence of Corynebacterium casei LMG S-19264T (=DSM 44701T), isolated from a smear-ripened cheese.</title>
        <authorList>
            <consortium name="US DOE Joint Genome Institute (JGI-PGF)"/>
            <person name="Walter F."/>
            <person name="Albersmeier A."/>
            <person name="Kalinowski J."/>
            <person name="Ruckert C."/>
        </authorList>
    </citation>
    <scope>NUCLEOTIDE SEQUENCE</scope>
    <source>
        <strain evidence="2">CGMCC 1.15448</strain>
    </source>
</reference>
<dbReference type="SUPFAM" id="SSF52266">
    <property type="entry name" value="SGNH hydrolase"/>
    <property type="match status" value="1"/>
</dbReference>
<proteinExistence type="predicted"/>
<dbReference type="Pfam" id="PF13472">
    <property type="entry name" value="Lipase_GDSL_2"/>
    <property type="match status" value="1"/>
</dbReference>
<dbReference type="InterPro" id="IPR051532">
    <property type="entry name" value="Ester_Hydrolysis_Enzymes"/>
</dbReference>
<gene>
    <name evidence="2" type="ORF">GCM10011511_55450</name>
</gene>
<dbReference type="PANTHER" id="PTHR30383">
    <property type="entry name" value="THIOESTERASE 1/PROTEASE 1/LYSOPHOSPHOLIPASE L1"/>
    <property type="match status" value="1"/>
</dbReference>